<dbReference type="InterPro" id="IPR051782">
    <property type="entry name" value="ABC_Transporter_VariousFunc"/>
</dbReference>
<dbReference type="PANTHER" id="PTHR42939:SF1">
    <property type="entry name" value="ABC TRANSPORTER ATP-BINDING PROTEIN ALBC-RELATED"/>
    <property type="match status" value="1"/>
</dbReference>
<organism evidence="5 6">
    <name type="scientific">Acetatifactor muris</name>
    <dbReference type="NCBI Taxonomy" id="879566"/>
    <lineage>
        <taxon>Bacteria</taxon>
        <taxon>Bacillati</taxon>
        <taxon>Bacillota</taxon>
        <taxon>Clostridia</taxon>
        <taxon>Lachnospirales</taxon>
        <taxon>Lachnospiraceae</taxon>
        <taxon>Acetatifactor</taxon>
    </lineage>
</organism>
<accession>A0A2K4ZHR8</accession>
<feature type="domain" description="ABC transporter" evidence="4">
    <location>
        <begin position="26"/>
        <end position="257"/>
    </location>
</feature>
<dbReference type="GO" id="GO:0016887">
    <property type="term" value="F:ATP hydrolysis activity"/>
    <property type="evidence" value="ECO:0007669"/>
    <property type="project" value="InterPro"/>
</dbReference>
<name>A0A2K4ZHR8_9FIRM</name>
<evidence type="ECO:0000313" key="5">
    <source>
        <dbReference type="EMBL" id="SOY30001.1"/>
    </source>
</evidence>
<dbReference type="AlphaFoldDB" id="A0A2K4ZHR8"/>
<dbReference type="RefSeq" id="WP_103240082.1">
    <property type="nucleotide sequence ID" value="NZ_CANRXC010000017.1"/>
</dbReference>
<dbReference type="Gene3D" id="3.40.50.300">
    <property type="entry name" value="P-loop containing nucleotide triphosphate hydrolases"/>
    <property type="match status" value="1"/>
</dbReference>
<dbReference type="Proteomes" id="UP000236311">
    <property type="component" value="Unassembled WGS sequence"/>
</dbReference>
<protein>
    <submittedName>
        <fullName evidence="5">ABC transporter ATP-binding protein AlbC</fullName>
    </submittedName>
</protein>
<dbReference type="GO" id="GO:0005524">
    <property type="term" value="F:ATP binding"/>
    <property type="evidence" value="ECO:0007669"/>
    <property type="project" value="UniProtKB-KW"/>
</dbReference>
<dbReference type="PROSITE" id="PS50893">
    <property type="entry name" value="ABC_TRANSPORTER_2"/>
    <property type="match status" value="1"/>
</dbReference>
<keyword evidence="6" id="KW-1185">Reference proteome</keyword>
<dbReference type="InterPro" id="IPR003439">
    <property type="entry name" value="ABC_transporter-like_ATP-bd"/>
</dbReference>
<keyword evidence="1" id="KW-0813">Transport</keyword>
<reference evidence="5 6" key="1">
    <citation type="submission" date="2018-01" db="EMBL/GenBank/DDBJ databases">
        <authorList>
            <person name="Gaut B.S."/>
            <person name="Morton B.R."/>
            <person name="Clegg M.T."/>
            <person name="Duvall M.R."/>
        </authorList>
    </citation>
    <scope>NUCLEOTIDE SEQUENCE [LARGE SCALE GENOMIC DNA]</scope>
    <source>
        <strain evidence="5">GP69</strain>
    </source>
</reference>
<dbReference type="InterPro" id="IPR003593">
    <property type="entry name" value="AAA+_ATPase"/>
</dbReference>
<dbReference type="PANTHER" id="PTHR42939">
    <property type="entry name" value="ABC TRANSPORTER ATP-BINDING PROTEIN ALBC-RELATED"/>
    <property type="match status" value="1"/>
</dbReference>
<evidence type="ECO:0000256" key="1">
    <source>
        <dbReference type="ARBA" id="ARBA00022448"/>
    </source>
</evidence>
<dbReference type="InterPro" id="IPR027417">
    <property type="entry name" value="P-loop_NTPase"/>
</dbReference>
<sequence length="259" mass="29358">MGEALLTVKSLSAWYNAGSEKALRQLLIPGTLKRGKVRHSNEKMILSDFSFALAEHEVAGLIGLNGAGKTTFLKVLSGLLPTFRSEGICFCGSPVDFRKQDFKLCRYTVFAEDNSFSYFTFREYMAYVCAAYGKEVPDVSELIQGFHFEEYTDTLLRELSTGNRKKAFLITAFALKPRLLLLDEPVNGLDFQSTEYLYEQISGYKEHGTVLFSSHILESITLTSDRVFVLEDGRIRQTFERGQINAEDIREALHDENDR</sequence>
<evidence type="ECO:0000313" key="6">
    <source>
        <dbReference type="Proteomes" id="UP000236311"/>
    </source>
</evidence>
<dbReference type="OrthoDB" id="9804819at2"/>
<evidence type="ECO:0000256" key="2">
    <source>
        <dbReference type="ARBA" id="ARBA00022741"/>
    </source>
</evidence>
<proteinExistence type="predicted"/>
<evidence type="ECO:0000259" key="4">
    <source>
        <dbReference type="PROSITE" id="PS50893"/>
    </source>
</evidence>
<gene>
    <name evidence="5" type="primary">albC</name>
    <name evidence="5" type="ORF">AMURIS_02722</name>
</gene>
<dbReference type="SMART" id="SM00382">
    <property type="entry name" value="AAA"/>
    <property type="match status" value="1"/>
</dbReference>
<dbReference type="Pfam" id="PF00005">
    <property type="entry name" value="ABC_tran"/>
    <property type="match status" value="1"/>
</dbReference>
<keyword evidence="3 5" id="KW-0067">ATP-binding</keyword>
<dbReference type="EMBL" id="OFSM01000013">
    <property type="protein sequence ID" value="SOY30001.1"/>
    <property type="molecule type" value="Genomic_DNA"/>
</dbReference>
<evidence type="ECO:0000256" key="3">
    <source>
        <dbReference type="ARBA" id="ARBA00022840"/>
    </source>
</evidence>
<keyword evidence="2" id="KW-0547">Nucleotide-binding</keyword>
<dbReference type="SUPFAM" id="SSF52540">
    <property type="entry name" value="P-loop containing nucleoside triphosphate hydrolases"/>
    <property type="match status" value="1"/>
</dbReference>